<evidence type="ECO:0000313" key="2">
    <source>
        <dbReference type="Proteomes" id="UP001500604"/>
    </source>
</evidence>
<organism evidence="1 2">
    <name type="scientific">Kistimonas scapharcae</name>
    <dbReference type="NCBI Taxonomy" id="1036133"/>
    <lineage>
        <taxon>Bacteria</taxon>
        <taxon>Pseudomonadati</taxon>
        <taxon>Pseudomonadota</taxon>
        <taxon>Gammaproteobacteria</taxon>
        <taxon>Oceanospirillales</taxon>
        <taxon>Endozoicomonadaceae</taxon>
        <taxon>Kistimonas</taxon>
    </lineage>
</organism>
<protein>
    <submittedName>
        <fullName evidence="1">Uncharacterized protein</fullName>
    </submittedName>
</protein>
<gene>
    <name evidence="1" type="ORF">GCM10023116_15520</name>
</gene>
<dbReference type="EMBL" id="BAABFL010000128">
    <property type="protein sequence ID" value="GAA4649278.1"/>
    <property type="molecule type" value="Genomic_DNA"/>
</dbReference>
<name>A0ABP8UZ76_9GAMM</name>
<dbReference type="Proteomes" id="UP001500604">
    <property type="component" value="Unassembled WGS sequence"/>
</dbReference>
<reference evidence="2" key="1">
    <citation type="journal article" date="2019" name="Int. J. Syst. Evol. Microbiol.">
        <title>The Global Catalogue of Microorganisms (GCM) 10K type strain sequencing project: providing services to taxonomists for standard genome sequencing and annotation.</title>
        <authorList>
            <consortium name="The Broad Institute Genomics Platform"/>
            <consortium name="The Broad Institute Genome Sequencing Center for Infectious Disease"/>
            <person name="Wu L."/>
            <person name="Ma J."/>
        </authorList>
    </citation>
    <scope>NUCLEOTIDE SEQUENCE [LARGE SCALE GENOMIC DNA]</scope>
    <source>
        <strain evidence="2">JCM 17805</strain>
    </source>
</reference>
<sequence>MNTIIVINITEAEAKARECNSNRFTVDELDEECQAALTVMTERVLRSSIEIKKDKDGNIEWRSEW</sequence>
<proteinExistence type="predicted"/>
<dbReference type="RefSeq" id="WP_345195068.1">
    <property type="nucleotide sequence ID" value="NZ_BAABFL010000128.1"/>
</dbReference>
<keyword evidence="2" id="KW-1185">Reference proteome</keyword>
<comment type="caution">
    <text evidence="1">The sequence shown here is derived from an EMBL/GenBank/DDBJ whole genome shotgun (WGS) entry which is preliminary data.</text>
</comment>
<accession>A0ABP8UZ76</accession>
<evidence type="ECO:0000313" key="1">
    <source>
        <dbReference type="EMBL" id="GAA4649278.1"/>
    </source>
</evidence>